<feature type="compositionally biased region" description="Basic and acidic residues" evidence="1">
    <location>
        <begin position="1"/>
        <end position="10"/>
    </location>
</feature>
<organism evidence="2">
    <name type="scientific">Spirodela intermedia</name>
    <name type="common">Intermediate duckweed</name>
    <dbReference type="NCBI Taxonomy" id="51605"/>
    <lineage>
        <taxon>Eukaryota</taxon>
        <taxon>Viridiplantae</taxon>
        <taxon>Streptophyta</taxon>
        <taxon>Embryophyta</taxon>
        <taxon>Tracheophyta</taxon>
        <taxon>Spermatophyta</taxon>
        <taxon>Magnoliopsida</taxon>
        <taxon>Liliopsida</taxon>
        <taxon>Araceae</taxon>
        <taxon>Lemnoideae</taxon>
        <taxon>Spirodela</taxon>
    </lineage>
</organism>
<evidence type="ECO:0000313" key="3">
    <source>
        <dbReference type="Proteomes" id="UP001189122"/>
    </source>
</evidence>
<dbReference type="AlphaFoldDB" id="A0A7I8JBV5"/>
<proteinExistence type="predicted"/>
<dbReference type="Proteomes" id="UP001189122">
    <property type="component" value="Unassembled WGS sequence"/>
</dbReference>
<accession>A0A7I8JBV5</accession>
<evidence type="ECO:0000313" key="2">
    <source>
        <dbReference type="EMBL" id="CAA2628331.1"/>
    </source>
</evidence>
<feature type="region of interest" description="Disordered" evidence="1">
    <location>
        <begin position="1"/>
        <end position="46"/>
    </location>
</feature>
<protein>
    <submittedName>
        <fullName evidence="2">Uncharacterized protein</fullName>
    </submittedName>
</protein>
<reference evidence="2 3" key="1">
    <citation type="submission" date="2019-12" db="EMBL/GenBank/DDBJ databases">
        <authorList>
            <person name="Scholz U."/>
            <person name="Mascher M."/>
            <person name="Fiebig A."/>
        </authorList>
    </citation>
    <scope>NUCLEOTIDE SEQUENCE</scope>
</reference>
<evidence type="ECO:0000256" key="1">
    <source>
        <dbReference type="SAM" id="MobiDB-lite"/>
    </source>
</evidence>
<sequence>MRKGRRREDGAAASRDGGGRGQSGTSTPVESYDGFVGPRFAMMAPR</sequence>
<dbReference type="EMBL" id="CACRZD030000011">
    <property type="protein sequence ID" value="CAA6667580.1"/>
    <property type="molecule type" value="Genomic_DNA"/>
</dbReference>
<keyword evidence="3" id="KW-1185">Reference proteome</keyword>
<dbReference type="EMBL" id="LR743598">
    <property type="protein sequence ID" value="CAA2628331.1"/>
    <property type="molecule type" value="Genomic_DNA"/>
</dbReference>
<name>A0A7I8JBV5_SPIIN</name>
<gene>
    <name evidence="2" type="ORF">SI7747_11013974</name>
</gene>